<dbReference type="InterPro" id="IPR033121">
    <property type="entry name" value="PEPTIDASE_A1"/>
</dbReference>
<keyword evidence="5" id="KW-0732">Signal</keyword>
<dbReference type="GO" id="GO:0004190">
    <property type="term" value="F:aspartic-type endopeptidase activity"/>
    <property type="evidence" value="ECO:0007669"/>
    <property type="project" value="UniProtKB-KW"/>
</dbReference>
<name>A0A9P3LN12_9APHY</name>
<dbReference type="PANTHER" id="PTHR47966:SF51">
    <property type="entry name" value="BETA-SITE APP-CLEAVING ENZYME, ISOFORM A-RELATED"/>
    <property type="match status" value="1"/>
</dbReference>
<dbReference type="Gene3D" id="2.40.70.10">
    <property type="entry name" value="Acid Proteases"/>
    <property type="match status" value="2"/>
</dbReference>
<dbReference type="PANTHER" id="PTHR47966">
    <property type="entry name" value="BETA-SITE APP-CLEAVING ENZYME, ISOFORM A-RELATED"/>
    <property type="match status" value="1"/>
</dbReference>
<feature type="domain" description="Peptidase A1" evidence="6">
    <location>
        <begin position="78"/>
        <end position="396"/>
    </location>
</feature>
<dbReference type="AlphaFoldDB" id="A0A9P3LN12"/>
<dbReference type="OrthoDB" id="660550at2759"/>
<gene>
    <name evidence="7" type="ORF">PsYK624_161100</name>
</gene>
<keyword evidence="4" id="KW-0378">Hydrolase</keyword>
<comment type="similarity">
    <text evidence="1 4">Belongs to the peptidase A1 family.</text>
</comment>
<keyword evidence="8" id="KW-1185">Reference proteome</keyword>
<dbReference type="SUPFAM" id="SSF50630">
    <property type="entry name" value="Acid proteases"/>
    <property type="match status" value="1"/>
</dbReference>
<reference evidence="7 8" key="1">
    <citation type="submission" date="2021-08" db="EMBL/GenBank/DDBJ databases">
        <title>Draft Genome Sequence of Phanerochaete sordida strain YK-624.</title>
        <authorList>
            <person name="Mori T."/>
            <person name="Dohra H."/>
            <person name="Suzuki T."/>
            <person name="Kawagishi H."/>
            <person name="Hirai H."/>
        </authorList>
    </citation>
    <scope>NUCLEOTIDE SEQUENCE [LARGE SCALE GENOMIC DNA]</scope>
    <source>
        <strain evidence="7 8">YK-624</strain>
    </source>
</reference>
<feature type="active site" evidence="3">
    <location>
        <position position="96"/>
    </location>
</feature>
<dbReference type="InterPro" id="IPR034164">
    <property type="entry name" value="Pepsin-like_dom"/>
</dbReference>
<keyword evidence="2 4" id="KW-0064">Aspartyl protease</keyword>
<dbReference type="EMBL" id="BPQB01000122">
    <property type="protein sequence ID" value="GJE99837.1"/>
    <property type="molecule type" value="Genomic_DNA"/>
</dbReference>
<evidence type="ECO:0000256" key="1">
    <source>
        <dbReference type="ARBA" id="ARBA00007447"/>
    </source>
</evidence>
<comment type="caution">
    <text evidence="7">The sequence shown here is derived from an EMBL/GenBank/DDBJ whole genome shotgun (WGS) entry which is preliminary data.</text>
</comment>
<feature type="chain" id="PRO_5040389564" evidence="5">
    <location>
        <begin position="18"/>
        <end position="406"/>
    </location>
</feature>
<evidence type="ECO:0000313" key="7">
    <source>
        <dbReference type="EMBL" id="GJE99837.1"/>
    </source>
</evidence>
<evidence type="ECO:0000256" key="2">
    <source>
        <dbReference type="ARBA" id="ARBA00022750"/>
    </source>
</evidence>
<keyword evidence="4 7" id="KW-0645">Protease</keyword>
<feature type="active site" evidence="3">
    <location>
        <position position="280"/>
    </location>
</feature>
<dbReference type="InterPro" id="IPR001461">
    <property type="entry name" value="Aspartic_peptidase_A1"/>
</dbReference>
<organism evidence="7 8">
    <name type="scientific">Phanerochaete sordida</name>
    <dbReference type="NCBI Taxonomy" id="48140"/>
    <lineage>
        <taxon>Eukaryota</taxon>
        <taxon>Fungi</taxon>
        <taxon>Dikarya</taxon>
        <taxon>Basidiomycota</taxon>
        <taxon>Agaricomycotina</taxon>
        <taxon>Agaricomycetes</taxon>
        <taxon>Polyporales</taxon>
        <taxon>Phanerochaetaceae</taxon>
        <taxon>Phanerochaete</taxon>
    </lineage>
</organism>
<feature type="signal peptide" evidence="5">
    <location>
        <begin position="1"/>
        <end position="17"/>
    </location>
</feature>
<dbReference type="PRINTS" id="PR00792">
    <property type="entry name" value="PEPSIN"/>
</dbReference>
<evidence type="ECO:0000256" key="4">
    <source>
        <dbReference type="RuleBase" id="RU000454"/>
    </source>
</evidence>
<dbReference type="CDD" id="cd05471">
    <property type="entry name" value="pepsin_like"/>
    <property type="match status" value="1"/>
</dbReference>
<dbReference type="PROSITE" id="PS00141">
    <property type="entry name" value="ASP_PROTEASE"/>
    <property type="match status" value="2"/>
</dbReference>
<accession>A0A9P3LN12</accession>
<proteinExistence type="inferred from homology"/>
<dbReference type="Pfam" id="PF00026">
    <property type="entry name" value="Asp"/>
    <property type="match status" value="1"/>
</dbReference>
<dbReference type="InterPro" id="IPR001969">
    <property type="entry name" value="Aspartic_peptidase_AS"/>
</dbReference>
<evidence type="ECO:0000259" key="6">
    <source>
        <dbReference type="PROSITE" id="PS51767"/>
    </source>
</evidence>
<evidence type="ECO:0000256" key="3">
    <source>
        <dbReference type="PIRSR" id="PIRSR601461-1"/>
    </source>
</evidence>
<evidence type="ECO:0000256" key="5">
    <source>
        <dbReference type="SAM" id="SignalP"/>
    </source>
</evidence>
<dbReference type="Proteomes" id="UP000703269">
    <property type="component" value="Unassembled WGS sequence"/>
</dbReference>
<sequence>MLLRTLALSALASLAAARPAARAGSPPVQLARRLNIPAGQTLPAIDRARAQALKAAAPSHGKKNGGTAVPATNTAVLYTAEVGIGEPPQTFTLIVDTGSSNTWIGANTSNPYVPTDTSVGTNDIMFIEYGSGFFIGLEYNDTVSLGGISIVNQTIGAAQWSGGFAASVDGILGLGNTILTTETLPSGQSIPTVLDNAWSQHAISEDVIGIAFAPPDSYSDTNGELTFGGVDSSKFKGDLSFVPFTTTYPAMDYVGINQSVTFGDGAHKTPLLSNVAGIVDTGTTLFLLASDAFAVYQNLTGAVIDDATGLLTVNSTDSLKSLFIDIGDTTFEFTKDAQLWPRSLNTYIGGKNESTYLIVGDAGSPSGEGLDFINGFAFLERFYFAYDKGNSQVGFATTPFTTSKAN</sequence>
<evidence type="ECO:0000313" key="8">
    <source>
        <dbReference type="Proteomes" id="UP000703269"/>
    </source>
</evidence>
<dbReference type="PROSITE" id="PS51767">
    <property type="entry name" value="PEPTIDASE_A1"/>
    <property type="match status" value="1"/>
</dbReference>
<dbReference type="GO" id="GO:0006508">
    <property type="term" value="P:proteolysis"/>
    <property type="evidence" value="ECO:0007669"/>
    <property type="project" value="UniProtKB-KW"/>
</dbReference>
<dbReference type="InterPro" id="IPR021109">
    <property type="entry name" value="Peptidase_aspartic_dom_sf"/>
</dbReference>
<protein>
    <submittedName>
        <fullName evidence="7">Acid protease</fullName>
    </submittedName>
</protein>